<dbReference type="RefSeq" id="WP_317946563.1">
    <property type="nucleotide sequence ID" value="NZ_JAUBDI010000028.1"/>
</dbReference>
<gene>
    <name evidence="1" type="ORF">QT711_17970</name>
</gene>
<reference evidence="1 2" key="1">
    <citation type="submission" date="2023-06" db="EMBL/GenBank/DDBJ databases">
        <title>Sporosarcina sp. nov., isolated from Korean traditional fermented seafood 'Jeotgal'.</title>
        <authorList>
            <person name="Yang A.I."/>
            <person name="Shin N.-R."/>
        </authorList>
    </citation>
    <scope>NUCLEOTIDE SEQUENCE [LARGE SCALE GENOMIC DNA]</scope>
    <source>
        <strain evidence="1 2">KCTC13119</strain>
    </source>
</reference>
<proteinExistence type="predicted"/>
<feature type="non-terminal residue" evidence="1">
    <location>
        <position position="1"/>
    </location>
</feature>
<protein>
    <recommendedName>
        <fullName evidence="3">Tetratricopeptide repeat-containing protein</fullName>
    </recommendedName>
</protein>
<comment type="caution">
    <text evidence="1">The sequence shown here is derived from an EMBL/GenBank/DDBJ whole genome shotgun (WGS) entry which is preliminary data.</text>
</comment>
<evidence type="ECO:0000313" key="1">
    <source>
        <dbReference type="EMBL" id="MDW0115052.1"/>
    </source>
</evidence>
<dbReference type="InterPro" id="IPR019734">
    <property type="entry name" value="TPR_rpt"/>
</dbReference>
<dbReference type="EMBL" id="JAUBDI010000028">
    <property type="protein sequence ID" value="MDW0115052.1"/>
    <property type="molecule type" value="Genomic_DNA"/>
</dbReference>
<dbReference type="SMART" id="SM00028">
    <property type="entry name" value="TPR"/>
    <property type="match status" value="4"/>
</dbReference>
<dbReference type="Gene3D" id="1.25.40.10">
    <property type="entry name" value="Tetratricopeptide repeat domain"/>
    <property type="match status" value="1"/>
</dbReference>
<dbReference type="InterPro" id="IPR011990">
    <property type="entry name" value="TPR-like_helical_dom_sf"/>
</dbReference>
<keyword evidence="2" id="KW-1185">Reference proteome</keyword>
<organism evidence="1 2">
    <name type="scientific">Sporosarcina saromensis</name>
    <dbReference type="NCBI Taxonomy" id="359365"/>
    <lineage>
        <taxon>Bacteria</taxon>
        <taxon>Bacillati</taxon>
        <taxon>Bacillota</taxon>
        <taxon>Bacilli</taxon>
        <taxon>Bacillales</taxon>
        <taxon>Caryophanaceae</taxon>
        <taxon>Sporosarcina</taxon>
    </lineage>
</organism>
<sequence>PSIVQEFRFNLLKYLSFLEQDRFNEAICHYKKEISGVCRLHISKCSLSIQEIYIYISGLYKFETGQYQDSIELFKSALEITTDKDIPQKLSYNIALAYYRLYDFCSSLVYAKKALSIYINSHNWIMAADCYNLIASILIESNKLNEAIEYIEKGFSVLQYQEINETHAKLYHNRSLIYLREQKHVEALSNINNCIKIKQNLKTSSVFTSVYTKLNIFLETGDLIRFKENLDILQRLAKSNNDIAKTKFSEAKMHYKTKEFSIYERLMKECVLTFYSNKDWRNVKLAAEHYSTYLANSRSYKSAFQYLKICTEAYKNIYREVEGGGIE</sequence>
<evidence type="ECO:0000313" key="2">
    <source>
        <dbReference type="Proteomes" id="UP001282284"/>
    </source>
</evidence>
<dbReference type="SUPFAM" id="SSF48452">
    <property type="entry name" value="TPR-like"/>
    <property type="match status" value="1"/>
</dbReference>
<accession>A0ABU4GFB9</accession>
<evidence type="ECO:0008006" key="3">
    <source>
        <dbReference type="Google" id="ProtNLM"/>
    </source>
</evidence>
<dbReference type="Proteomes" id="UP001282284">
    <property type="component" value="Unassembled WGS sequence"/>
</dbReference>
<dbReference type="Pfam" id="PF13181">
    <property type="entry name" value="TPR_8"/>
    <property type="match status" value="1"/>
</dbReference>
<name>A0ABU4GFB9_9BACL</name>